<name>A0ABN2R8E1_9PSEU</name>
<protein>
    <submittedName>
        <fullName evidence="5">Universal stress protein</fullName>
    </submittedName>
</protein>
<dbReference type="EMBL" id="BAAANN010000016">
    <property type="protein sequence ID" value="GAA1965281.1"/>
    <property type="molecule type" value="Genomic_DNA"/>
</dbReference>
<evidence type="ECO:0000313" key="6">
    <source>
        <dbReference type="Proteomes" id="UP001501116"/>
    </source>
</evidence>
<comment type="similarity">
    <text evidence="1">Belongs to the universal stress protein A family.</text>
</comment>
<reference evidence="5 6" key="1">
    <citation type="journal article" date="2019" name="Int. J. Syst. Evol. Microbiol.">
        <title>The Global Catalogue of Microorganisms (GCM) 10K type strain sequencing project: providing services to taxonomists for standard genome sequencing and annotation.</title>
        <authorList>
            <consortium name="The Broad Institute Genomics Platform"/>
            <consortium name="The Broad Institute Genome Sequencing Center for Infectious Disease"/>
            <person name="Wu L."/>
            <person name="Ma J."/>
        </authorList>
    </citation>
    <scope>NUCLEOTIDE SEQUENCE [LARGE SCALE GENOMIC DNA]</scope>
    <source>
        <strain evidence="5 6">JCM 14545</strain>
    </source>
</reference>
<dbReference type="Proteomes" id="UP001501116">
    <property type="component" value="Unassembled WGS sequence"/>
</dbReference>
<dbReference type="Gene3D" id="3.40.50.12370">
    <property type="match status" value="1"/>
</dbReference>
<organism evidence="5 6">
    <name type="scientific">Amycolatopsis minnesotensis</name>
    <dbReference type="NCBI Taxonomy" id="337894"/>
    <lineage>
        <taxon>Bacteria</taxon>
        <taxon>Bacillati</taxon>
        <taxon>Actinomycetota</taxon>
        <taxon>Actinomycetes</taxon>
        <taxon>Pseudonocardiales</taxon>
        <taxon>Pseudonocardiaceae</taxon>
        <taxon>Amycolatopsis</taxon>
    </lineage>
</organism>
<keyword evidence="6" id="KW-1185">Reference proteome</keyword>
<dbReference type="PANTHER" id="PTHR46268">
    <property type="entry name" value="STRESS RESPONSE PROTEIN NHAX"/>
    <property type="match status" value="1"/>
</dbReference>
<dbReference type="InterPro" id="IPR006015">
    <property type="entry name" value="Universal_stress_UspA"/>
</dbReference>
<evidence type="ECO:0000313" key="5">
    <source>
        <dbReference type="EMBL" id="GAA1965281.1"/>
    </source>
</evidence>
<dbReference type="PRINTS" id="PR01438">
    <property type="entry name" value="UNVRSLSTRESS"/>
</dbReference>
<dbReference type="Pfam" id="PF00582">
    <property type="entry name" value="Usp"/>
    <property type="match status" value="1"/>
</dbReference>
<comment type="caution">
    <text evidence="5">The sequence shown here is derived from an EMBL/GenBank/DDBJ whole genome shotgun (WGS) entry which is preliminary data.</text>
</comment>
<evidence type="ECO:0000256" key="3">
    <source>
        <dbReference type="ARBA" id="ARBA00022840"/>
    </source>
</evidence>
<gene>
    <name evidence="5" type="ORF">GCM10009754_41670</name>
</gene>
<evidence type="ECO:0000259" key="4">
    <source>
        <dbReference type="Pfam" id="PF00582"/>
    </source>
</evidence>
<dbReference type="PANTHER" id="PTHR46268:SF27">
    <property type="entry name" value="UNIVERSAL STRESS PROTEIN RV2623"/>
    <property type="match status" value="1"/>
</dbReference>
<sequence length="245" mass="26162">MTTSPDNSVVVVADGSGSAGHAERWAADEATRWGARLRVTRDLAVPSLIEESREARLIVFAPGGEPVTALALVTDGHCPVAVVRGRKLEQAPPVEGPVVVGVDGTPASEPALALAFAEASSRGADLLAVHTWVQFSATSTDSYARDHLTSTADIAVEESELLAERLAGWQEKYPEVTVHRVVSRNRPVRFLLEQAEHARLLIVGSRAGAWFSDLSHGSTSQALLFGTPCPLIVVRAAITDEMRTR</sequence>
<accession>A0ABN2R8E1</accession>
<evidence type="ECO:0000256" key="2">
    <source>
        <dbReference type="ARBA" id="ARBA00022741"/>
    </source>
</evidence>
<proteinExistence type="inferred from homology"/>
<feature type="domain" description="UspA" evidence="4">
    <location>
        <begin position="97"/>
        <end position="235"/>
    </location>
</feature>
<evidence type="ECO:0000256" key="1">
    <source>
        <dbReference type="ARBA" id="ARBA00008791"/>
    </source>
</evidence>
<keyword evidence="2" id="KW-0547">Nucleotide-binding</keyword>
<dbReference type="InterPro" id="IPR006016">
    <property type="entry name" value="UspA"/>
</dbReference>
<dbReference type="SUPFAM" id="SSF52402">
    <property type="entry name" value="Adenine nucleotide alpha hydrolases-like"/>
    <property type="match status" value="1"/>
</dbReference>
<keyword evidence="3" id="KW-0067">ATP-binding</keyword>